<gene>
    <name evidence="9" type="ORF">KK083_29000</name>
</gene>
<evidence type="ECO:0000256" key="4">
    <source>
        <dbReference type="ARBA" id="ARBA00022989"/>
    </source>
</evidence>
<feature type="transmembrane region" description="Helical" evidence="6">
    <location>
        <begin position="21"/>
        <end position="43"/>
    </location>
</feature>
<evidence type="ECO:0000256" key="2">
    <source>
        <dbReference type="ARBA" id="ARBA00022475"/>
    </source>
</evidence>
<keyword evidence="4 6" id="KW-1133">Transmembrane helix</keyword>
<evidence type="ECO:0000313" key="10">
    <source>
        <dbReference type="Proteomes" id="UP001319200"/>
    </source>
</evidence>
<reference evidence="9 10" key="1">
    <citation type="submission" date="2021-05" db="EMBL/GenBank/DDBJ databases">
        <title>A Polyphasic approach of four new species of the genus Ohtaekwangia: Ohtaekwangia histidinii sp. nov., Ohtaekwangia cretensis sp. nov., Ohtaekwangia indiensis sp. nov., Ohtaekwangia reichenbachii sp. nov. from diverse environment.</title>
        <authorList>
            <person name="Octaviana S."/>
        </authorList>
    </citation>
    <scope>NUCLEOTIDE SEQUENCE [LARGE SCALE GENOMIC DNA]</scope>
    <source>
        <strain evidence="9 10">PWU4</strain>
    </source>
</reference>
<feature type="transmembrane region" description="Helical" evidence="6">
    <location>
        <begin position="769"/>
        <end position="789"/>
    </location>
</feature>
<feature type="transmembrane region" description="Helical" evidence="6">
    <location>
        <begin position="431"/>
        <end position="451"/>
    </location>
</feature>
<dbReference type="Proteomes" id="UP001319200">
    <property type="component" value="Unassembled WGS sequence"/>
</dbReference>
<feature type="domain" description="ABC3 transporter permease C-terminal" evidence="7">
    <location>
        <begin position="294"/>
        <end position="409"/>
    </location>
</feature>
<feature type="transmembrane region" description="Helical" evidence="6">
    <location>
        <begin position="344"/>
        <end position="365"/>
    </location>
</feature>
<evidence type="ECO:0000256" key="6">
    <source>
        <dbReference type="SAM" id="Phobius"/>
    </source>
</evidence>
<dbReference type="Pfam" id="PF02687">
    <property type="entry name" value="FtsX"/>
    <property type="match status" value="2"/>
</dbReference>
<dbReference type="GO" id="GO:0022857">
    <property type="term" value="F:transmembrane transporter activity"/>
    <property type="evidence" value="ECO:0007669"/>
    <property type="project" value="TreeGrafter"/>
</dbReference>
<keyword evidence="10" id="KW-1185">Reference proteome</keyword>
<keyword evidence="2" id="KW-1003">Cell membrane</keyword>
<evidence type="ECO:0000259" key="8">
    <source>
        <dbReference type="Pfam" id="PF12704"/>
    </source>
</evidence>
<feature type="domain" description="MacB-like periplasmic core" evidence="8">
    <location>
        <begin position="20"/>
        <end position="243"/>
    </location>
</feature>
<feature type="transmembrane region" description="Helical" evidence="6">
    <location>
        <begin position="289"/>
        <end position="310"/>
    </location>
</feature>
<dbReference type="InterPro" id="IPR025857">
    <property type="entry name" value="MacB_PCD"/>
</dbReference>
<feature type="transmembrane region" description="Helical" evidence="6">
    <location>
        <begin position="726"/>
        <end position="749"/>
    </location>
</feature>
<keyword evidence="3 6" id="KW-0812">Transmembrane</keyword>
<dbReference type="RefSeq" id="WP_254169654.1">
    <property type="nucleotide sequence ID" value="NZ_JAHESF010000053.1"/>
</dbReference>
<protein>
    <submittedName>
        <fullName evidence="9">ABC transporter permease</fullName>
    </submittedName>
</protein>
<dbReference type="Pfam" id="PF12704">
    <property type="entry name" value="MacB_PCD"/>
    <property type="match status" value="2"/>
</dbReference>
<comment type="caution">
    <text evidence="9">The sequence shown here is derived from an EMBL/GenBank/DDBJ whole genome shotgun (WGS) entry which is preliminary data.</text>
</comment>
<dbReference type="AlphaFoldDB" id="A0AAP2DR20"/>
<evidence type="ECO:0000256" key="1">
    <source>
        <dbReference type="ARBA" id="ARBA00004651"/>
    </source>
</evidence>
<feature type="transmembrane region" description="Helical" evidence="6">
    <location>
        <begin position="385"/>
        <end position="410"/>
    </location>
</feature>
<feature type="domain" description="MacB-like periplasmic core" evidence="8">
    <location>
        <begin position="439"/>
        <end position="617"/>
    </location>
</feature>
<dbReference type="GO" id="GO:0005886">
    <property type="term" value="C:plasma membrane"/>
    <property type="evidence" value="ECO:0007669"/>
    <property type="project" value="UniProtKB-SubCell"/>
</dbReference>
<dbReference type="PANTHER" id="PTHR30572:SF18">
    <property type="entry name" value="ABC-TYPE MACROLIDE FAMILY EXPORT SYSTEM PERMEASE COMPONENT 2"/>
    <property type="match status" value="1"/>
</dbReference>
<feature type="domain" description="ABC3 transporter permease C-terminal" evidence="7">
    <location>
        <begin position="688"/>
        <end position="801"/>
    </location>
</feature>
<dbReference type="InterPro" id="IPR003838">
    <property type="entry name" value="ABC3_permease_C"/>
</dbReference>
<evidence type="ECO:0000256" key="5">
    <source>
        <dbReference type="ARBA" id="ARBA00023136"/>
    </source>
</evidence>
<sequence length="808" mass="91280">MIRNYLITTFRSLFKHKFISAINLCGLAIGMTAFLLMVQFVMFELSYDDFHEKSADIYRVESNFFLNGVMTDDWATSSAGYATAMQREFRDVRKFARIYLQSNERIVSYADIKHREKNVFFADASLFDIFSFELLQGDPGTALAEPNTVVISESAARKYFGDADPIGKTLKLSNTRSIYECAVTGVFKDVPANSHITFDMLISWTTMSSRWKGVDEFWYQHSAYTYLLLEPGTDVARMEAQFRVLAEKYKTEDAMKRHTWGISLVPLEKIHLNPAKSNEHEVKGSRTTVGILAVTAVLTLLIAWINYMNLATTRAMERAKEISIRKTAGANKAMLVSQFLLESTFVNLVSLAIAIAVTWLVHPYFQSLTNTQMIFFLSYGWQPLLVLLGIFAAGIFFSGLYPAMILASFHPISALKGKITRHGRGKSVRKALVVFQFTVSIVLITVSIVVFEQVRFMRTQSLGIDTEQVVVIKIPGRTENYHEKIEGLRNELLRVSAVSNVTISTSVAGKEVGMNLANRRADIDSDQTNLYEMLRTDPEFIETYGLELLHGRNFSRDIQSDVQAVIVNEEAVKLLGYKNNEEALHKEIYLETSDKKFEIIGVAKNYHHTSLRDKFVPIILFTSPDFGWIPYSYISLKITSSNWTETLSAVKGQWDALFPESSFDYFFLDEFVDQQYKNDVAFGKLVNIFCGLIIVIACLGLLGLASYDTVLRRKEMGIRQVLGASLANLVFLFSRDVLVLLAVAYGIGLPVAYWIGSSWLTNYSFHTEIGVWMLALPVVILLPIAFFTVSSQTLKAAFTNPMDSLRQE</sequence>
<dbReference type="InterPro" id="IPR050250">
    <property type="entry name" value="Macrolide_Exporter_MacB"/>
</dbReference>
<dbReference type="PANTHER" id="PTHR30572">
    <property type="entry name" value="MEMBRANE COMPONENT OF TRANSPORTER-RELATED"/>
    <property type="match status" value="1"/>
</dbReference>
<evidence type="ECO:0000313" key="9">
    <source>
        <dbReference type="EMBL" id="MBT1700966.1"/>
    </source>
</evidence>
<feature type="transmembrane region" description="Helical" evidence="6">
    <location>
        <begin position="685"/>
        <end position="705"/>
    </location>
</feature>
<accession>A0AAP2DR20</accession>
<proteinExistence type="predicted"/>
<organism evidence="9 10">
    <name type="scientific">Chryseosolibacter histidini</name>
    <dbReference type="NCBI Taxonomy" id="2782349"/>
    <lineage>
        <taxon>Bacteria</taxon>
        <taxon>Pseudomonadati</taxon>
        <taxon>Bacteroidota</taxon>
        <taxon>Cytophagia</taxon>
        <taxon>Cytophagales</taxon>
        <taxon>Chryseotaleaceae</taxon>
        <taxon>Chryseosolibacter</taxon>
    </lineage>
</organism>
<comment type="subcellular location">
    <subcellularLocation>
        <location evidence="1">Cell membrane</location>
        <topology evidence="1">Multi-pass membrane protein</topology>
    </subcellularLocation>
</comment>
<name>A0AAP2DR20_9BACT</name>
<evidence type="ECO:0000256" key="3">
    <source>
        <dbReference type="ARBA" id="ARBA00022692"/>
    </source>
</evidence>
<dbReference type="EMBL" id="JAHESF010000053">
    <property type="protein sequence ID" value="MBT1700966.1"/>
    <property type="molecule type" value="Genomic_DNA"/>
</dbReference>
<evidence type="ECO:0000259" key="7">
    <source>
        <dbReference type="Pfam" id="PF02687"/>
    </source>
</evidence>
<keyword evidence="5 6" id="KW-0472">Membrane</keyword>